<evidence type="ECO:0000256" key="1">
    <source>
        <dbReference type="ARBA" id="ARBA00022448"/>
    </source>
</evidence>
<evidence type="ECO:0000256" key="5">
    <source>
        <dbReference type="ARBA" id="ARBA00023004"/>
    </source>
</evidence>
<dbReference type="InterPro" id="IPR051459">
    <property type="entry name" value="Cytochrome_c-type_DH"/>
</dbReference>
<keyword evidence="7" id="KW-1133">Transmembrane helix</keyword>
<name>A0ABX5KA22_9BURK</name>
<dbReference type="InterPro" id="IPR036909">
    <property type="entry name" value="Cyt_c-like_dom_sf"/>
</dbReference>
<keyword evidence="7" id="KW-0812">Transmembrane</keyword>
<comment type="caution">
    <text evidence="9">The sequence shown here is derived from an EMBL/GenBank/DDBJ whole genome shotgun (WGS) entry which is preliminary data.</text>
</comment>
<evidence type="ECO:0000259" key="8">
    <source>
        <dbReference type="PROSITE" id="PS51007"/>
    </source>
</evidence>
<dbReference type="EMBL" id="QEOB01000035">
    <property type="protein sequence ID" value="PVX70701.1"/>
    <property type="molecule type" value="Genomic_DNA"/>
</dbReference>
<proteinExistence type="predicted"/>
<dbReference type="PANTHER" id="PTHR35008">
    <property type="entry name" value="BLL4482 PROTEIN-RELATED"/>
    <property type="match status" value="1"/>
</dbReference>
<evidence type="ECO:0000256" key="6">
    <source>
        <dbReference type="PROSITE-ProRule" id="PRU00433"/>
    </source>
</evidence>
<evidence type="ECO:0000256" key="4">
    <source>
        <dbReference type="ARBA" id="ARBA00022982"/>
    </source>
</evidence>
<evidence type="ECO:0000313" key="10">
    <source>
        <dbReference type="Proteomes" id="UP000245712"/>
    </source>
</evidence>
<dbReference type="SUPFAM" id="SSF46626">
    <property type="entry name" value="Cytochrome c"/>
    <property type="match status" value="1"/>
</dbReference>
<evidence type="ECO:0000256" key="7">
    <source>
        <dbReference type="SAM" id="Phobius"/>
    </source>
</evidence>
<dbReference type="PROSITE" id="PS51007">
    <property type="entry name" value="CYTC"/>
    <property type="match status" value="1"/>
</dbReference>
<dbReference type="PANTHER" id="PTHR35008:SF8">
    <property type="entry name" value="ALCOHOL DEHYDROGENASE CYTOCHROME C SUBUNIT"/>
    <property type="match status" value="1"/>
</dbReference>
<keyword evidence="3 6" id="KW-0479">Metal-binding</keyword>
<keyword evidence="2 6" id="KW-0349">Heme</keyword>
<keyword evidence="7" id="KW-0472">Membrane</keyword>
<dbReference type="PRINTS" id="PR00605">
    <property type="entry name" value="CYTCHROMECIC"/>
</dbReference>
<dbReference type="InterPro" id="IPR009056">
    <property type="entry name" value="Cyt_c-like_dom"/>
</dbReference>
<evidence type="ECO:0000256" key="3">
    <source>
        <dbReference type="ARBA" id="ARBA00022723"/>
    </source>
</evidence>
<dbReference type="RefSeq" id="WP_116614665.1">
    <property type="nucleotide sequence ID" value="NZ_QEOB01000035.1"/>
</dbReference>
<keyword evidence="5 6" id="KW-0408">Iron</keyword>
<dbReference type="Proteomes" id="UP000245712">
    <property type="component" value="Unassembled WGS sequence"/>
</dbReference>
<dbReference type="Gene3D" id="1.10.760.10">
    <property type="entry name" value="Cytochrome c-like domain"/>
    <property type="match status" value="1"/>
</dbReference>
<feature type="transmembrane region" description="Helical" evidence="7">
    <location>
        <begin position="28"/>
        <end position="47"/>
    </location>
</feature>
<keyword evidence="10" id="KW-1185">Reference proteome</keyword>
<dbReference type="InterPro" id="IPR008168">
    <property type="entry name" value="Cyt_C_IC"/>
</dbReference>
<evidence type="ECO:0000256" key="2">
    <source>
        <dbReference type="ARBA" id="ARBA00022617"/>
    </source>
</evidence>
<reference evidence="9 10" key="1">
    <citation type="submission" date="2018-05" db="EMBL/GenBank/DDBJ databases">
        <title>Genomic Encyclopedia of Type Strains, Phase IV (KMG-V): Genome sequencing to study the core and pangenomes of soil and plant-associated prokaryotes.</title>
        <authorList>
            <person name="Whitman W."/>
        </authorList>
    </citation>
    <scope>NUCLEOTIDE SEQUENCE [LARGE SCALE GENOMIC DNA]</scope>
    <source>
        <strain evidence="9 10">SCZa-39</strain>
    </source>
</reference>
<keyword evidence="1" id="KW-0813">Transport</keyword>
<gene>
    <name evidence="9" type="ORF">C7402_1355</name>
</gene>
<dbReference type="Pfam" id="PF00034">
    <property type="entry name" value="Cytochrom_C"/>
    <property type="match status" value="1"/>
</dbReference>
<accession>A0ABX5KA22</accession>
<organism evidence="9 10">
    <name type="scientific">Paraburkholderia unamae</name>
    <dbReference type="NCBI Taxonomy" id="219649"/>
    <lineage>
        <taxon>Bacteria</taxon>
        <taxon>Pseudomonadati</taxon>
        <taxon>Pseudomonadota</taxon>
        <taxon>Betaproteobacteria</taxon>
        <taxon>Burkholderiales</taxon>
        <taxon>Burkholderiaceae</taxon>
        <taxon>Paraburkholderia</taxon>
    </lineage>
</organism>
<feature type="domain" description="Cytochrome c" evidence="8">
    <location>
        <begin position="69"/>
        <end position="159"/>
    </location>
</feature>
<evidence type="ECO:0000313" key="9">
    <source>
        <dbReference type="EMBL" id="PVX70701.1"/>
    </source>
</evidence>
<sequence>MNRRTEHDLLIDLREHTEPEERTNPVPWLLWITVLSLTVWGACYFWLEIYSGEQGAPAVATAQAGAKAAPGPDGAQIFASRCAACHQATGGGLPGMFPPLAGSEWVSGDAHKLADILLLGVEGALSVKGEAFNGTMPTFGAMLSDAEIAAVGSYVRASFGNHAAALDASLVKAERDRLGNRSTPWKGEAELNAAK</sequence>
<protein>
    <submittedName>
        <fullName evidence="9">Cbb3-type cytochrome c oxidase subunit III</fullName>
    </submittedName>
</protein>
<keyword evidence="4" id="KW-0249">Electron transport</keyword>